<keyword evidence="16" id="KW-0539">Nucleus</keyword>
<dbReference type="Pfam" id="PF02870">
    <property type="entry name" value="Methyltransf_1N"/>
    <property type="match status" value="1"/>
</dbReference>
<comment type="similarity">
    <text evidence="5">Belongs to the MGMT family.</text>
</comment>
<dbReference type="PANTHER" id="PTHR46460:SF1">
    <property type="entry name" value="METHYLATED-DNA--PROTEIN-CYSTEINE METHYLTRANSFERASE"/>
    <property type="match status" value="1"/>
</dbReference>
<dbReference type="Gene3D" id="3.30.160.70">
    <property type="entry name" value="Methylated DNA-protein cysteine methyltransferase domain"/>
    <property type="match status" value="1"/>
</dbReference>
<keyword evidence="11" id="KW-0479">Metal-binding</keyword>
<evidence type="ECO:0000256" key="11">
    <source>
        <dbReference type="ARBA" id="ARBA00022723"/>
    </source>
</evidence>
<keyword evidence="14" id="KW-0238">DNA-binding</keyword>
<evidence type="ECO:0000256" key="14">
    <source>
        <dbReference type="ARBA" id="ARBA00023125"/>
    </source>
</evidence>
<comment type="catalytic activity">
    <reaction evidence="19">
        <text>a 6-O-methyl-2'-deoxyguanosine in DNA + L-cysteinyl-[protein] = S-methyl-L-cysteinyl-[protein] + a 2'-deoxyguanosine in DNA</text>
        <dbReference type="Rhea" id="RHEA:24000"/>
        <dbReference type="Rhea" id="RHEA-COMP:10131"/>
        <dbReference type="Rhea" id="RHEA-COMP:10132"/>
        <dbReference type="Rhea" id="RHEA-COMP:11367"/>
        <dbReference type="Rhea" id="RHEA-COMP:11368"/>
        <dbReference type="ChEBI" id="CHEBI:29950"/>
        <dbReference type="ChEBI" id="CHEBI:82612"/>
        <dbReference type="ChEBI" id="CHEBI:85445"/>
        <dbReference type="ChEBI" id="CHEBI:85448"/>
        <dbReference type="EC" id="2.1.1.63"/>
    </reaction>
</comment>
<dbReference type="InterPro" id="IPR036217">
    <property type="entry name" value="MethylDNA_cys_MeTrfase_DNAb"/>
</dbReference>
<dbReference type="PANTHER" id="PTHR46460">
    <property type="entry name" value="METHYLATED-DNA--PROTEIN-CYSTEINE METHYLTRANSFERASE"/>
    <property type="match status" value="1"/>
</dbReference>
<dbReference type="NCBIfam" id="TIGR00589">
    <property type="entry name" value="ogt"/>
    <property type="match status" value="1"/>
</dbReference>
<evidence type="ECO:0000256" key="13">
    <source>
        <dbReference type="ARBA" id="ARBA00022833"/>
    </source>
</evidence>
<evidence type="ECO:0000256" key="1">
    <source>
        <dbReference type="ARBA" id="ARBA00001286"/>
    </source>
</evidence>
<evidence type="ECO:0000256" key="12">
    <source>
        <dbReference type="ARBA" id="ARBA00022763"/>
    </source>
</evidence>
<dbReference type="AlphaFoldDB" id="A0A914V170"/>
<dbReference type="CDD" id="cd06445">
    <property type="entry name" value="ATase"/>
    <property type="match status" value="1"/>
</dbReference>
<evidence type="ECO:0000256" key="8">
    <source>
        <dbReference type="ARBA" id="ARBA00022553"/>
    </source>
</evidence>
<keyword evidence="15" id="KW-0234">DNA repair</keyword>
<evidence type="ECO:0000256" key="15">
    <source>
        <dbReference type="ARBA" id="ARBA00023204"/>
    </source>
</evidence>
<reference evidence="23" key="1">
    <citation type="submission" date="2022-11" db="UniProtKB">
        <authorList>
            <consortium name="WormBaseParasite"/>
        </authorList>
    </citation>
    <scope>IDENTIFICATION</scope>
</reference>
<dbReference type="Gene3D" id="1.10.10.10">
    <property type="entry name" value="Winged helix-like DNA-binding domain superfamily/Winged helix DNA-binding domain"/>
    <property type="match status" value="1"/>
</dbReference>
<feature type="domain" description="Methylguanine DNA methyltransferase ribonuclease-like" evidence="21">
    <location>
        <begin position="12"/>
        <end position="80"/>
    </location>
</feature>
<keyword evidence="9" id="KW-0489">Methyltransferase</keyword>
<evidence type="ECO:0000256" key="17">
    <source>
        <dbReference type="ARBA" id="ARBA00030795"/>
    </source>
</evidence>
<evidence type="ECO:0000256" key="18">
    <source>
        <dbReference type="ARBA" id="ARBA00031621"/>
    </source>
</evidence>
<evidence type="ECO:0000256" key="16">
    <source>
        <dbReference type="ARBA" id="ARBA00023242"/>
    </source>
</evidence>
<dbReference type="GO" id="GO:0006281">
    <property type="term" value="P:DNA repair"/>
    <property type="evidence" value="ECO:0007669"/>
    <property type="project" value="UniProtKB-KW"/>
</dbReference>
<dbReference type="InterPro" id="IPR001497">
    <property type="entry name" value="MethylDNA_cys_MeTrfase_AS"/>
</dbReference>
<evidence type="ECO:0000256" key="19">
    <source>
        <dbReference type="ARBA" id="ARBA00049348"/>
    </source>
</evidence>
<organism evidence="22 23">
    <name type="scientific">Plectus sambesii</name>
    <dbReference type="NCBI Taxonomy" id="2011161"/>
    <lineage>
        <taxon>Eukaryota</taxon>
        <taxon>Metazoa</taxon>
        <taxon>Ecdysozoa</taxon>
        <taxon>Nematoda</taxon>
        <taxon>Chromadorea</taxon>
        <taxon>Plectida</taxon>
        <taxon>Plectina</taxon>
        <taxon>Plectoidea</taxon>
        <taxon>Plectidae</taxon>
        <taxon>Plectus</taxon>
    </lineage>
</organism>
<dbReference type="SUPFAM" id="SSF53155">
    <property type="entry name" value="Methylated DNA-protein cysteine methyltransferase domain"/>
    <property type="match status" value="1"/>
</dbReference>
<dbReference type="InterPro" id="IPR014048">
    <property type="entry name" value="MethylDNA_cys_MeTrfase_DNA-bd"/>
</dbReference>
<evidence type="ECO:0000313" key="22">
    <source>
        <dbReference type="Proteomes" id="UP000887566"/>
    </source>
</evidence>
<dbReference type="GO" id="GO:0032259">
    <property type="term" value="P:methylation"/>
    <property type="evidence" value="ECO:0007669"/>
    <property type="project" value="UniProtKB-KW"/>
</dbReference>
<proteinExistence type="inferred from homology"/>
<comment type="catalytic activity">
    <reaction evidence="1">
        <text>a 4-O-methyl-thymidine in DNA + L-cysteinyl-[protein] = a thymidine in DNA + S-methyl-L-cysteinyl-[protein]</text>
        <dbReference type="Rhea" id="RHEA:53428"/>
        <dbReference type="Rhea" id="RHEA-COMP:10131"/>
        <dbReference type="Rhea" id="RHEA-COMP:10132"/>
        <dbReference type="Rhea" id="RHEA-COMP:13555"/>
        <dbReference type="Rhea" id="RHEA-COMP:13556"/>
        <dbReference type="ChEBI" id="CHEBI:29950"/>
        <dbReference type="ChEBI" id="CHEBI:82612"/>
        <dbReference type="ChEBI" id="CHEBI:137386"/>
        <dbReference type="ChEBI" id="CHEBI:137387"/>
        <dbReference type="EC" id="2.1.1.63"/>
    </reaction>
</comment>
<dbReference type="GO" id="GO:0003908">
    <property type="term" value="F:methylated-DNA-[protein]-cysteine S-methyltransferase activity"/>
    <property type="evidence" value="ECO:0007669"/>
    <property type="project" value="UniProtKB-EC"/>
</dbReference>
<dbReference type="FunFam" id="1.10.10.10:FF:000214">
    <property type="entry name" value="Methylated-DNA--protein-cysteine methyltransferase"/>
    <property type="match status" value="1"/>
</dbReference>
<evidence type="ECO:0000256" key="2">
    <source>
        <dbReference type="ARBA" id="ARBA00001947"/>
    </source>
</evidence>
<dbReference type="InterPro" id="IPR008332">
    <property type="entry name" value="MethylG_MeTrfase_N"/>
</dbReference>
<feature type="domain" description="Methylated-DNA-[protein]-cysteine S-methyltransferase DNA binding" evidence="20">
    <location>
        <begin position="104"/>
        <end position="179"/>
    </location>
</feature>
<evidence type="ECO:0000256" key="10">
    <source>
        <dbReference type="ARBA" id="ARBA00022679"/>
    </source>
</evidence>
<comment type="subcellular location">
    <subcellularLocation>
        <location evidence="4">Nucleus</location>
    </subcellularLocation>
</comment>
<dbReference type="GO" id="GO:0046872">
    <property type="term" value="F:metal ion binding"/>
    <property type="evidence" value="ECO:0007669"/>
    <property type="project" value="UniProtKB-KW"/>
</dbReference>
<keyword evidence="10" id="KW-0808">Transferase</keyword>
<dbReference type="GO" id="GO:0005654">
    <property type="term" value="C:nucleoplasm"/>
    <property type="evidence" value="ECO:0007669"/>
    <property type="project" value="TreeGrafter"/>
</dbReference>
<name>A0A914V170_9BILA</name>
<sequence length="181" mass="20309">MACSRVVSSAIVRCPIGMLHISACESGLHGIRLDESIVDENFATLISKQQSDSVFIHTKDTSNNDVLQDTFTWLQKYFSREVPDKKPALCLPNENDCFMIKCWLKALEDVPFGKTVSYGQLAEMAENPKAARAVGQAMRKNKFVLLVPCHRVVRSDGSLGHYNAGKSDTVKRWLIDFEKNE</sequence>
<evidence type="ECO:0000256" key="9">
    <source>
        <dbReference type="ARBA" id="ARBA00022603"/>
    </source>
</evidence>
<comment type="cofactor">
    <cofactor evidence="2">
        <name>Zn(2+)</name>
        <dbReference type="ChEBI" id="CHEBI:29105"/>
    </cofactor>
</comment>
<keyword evidence="12" id="KW-0227">DNA damage</keyword>
<dbReference type="FunFam" id="3.30.160.70:FF:000001">
    <property type="entry name" value="Methylated-DNA--protein-cysteine methyltransferase"/>
    <property type="match status" value="1"/>
</dbReference>
<protein>
    <recommendedName>
        <fullName evidence="7">Methylated-DNA--protein-cysteine methyltransferase</fullName>
        <ecNumber evidence="6">2.1.1.63</ecNumber>
    </recommendedName>
    <alternativeName>
        <fullName evidence="17">6-O-methylguanine-DNA methyltransferase</fullName>
    </alternativeName>
    <alternativeName>
        <fullName evidence="18">O-6-methylguanine-DNA-alkyltransferase</fullName>
    </alternativeName>
</protein>
<dbReference type="GO" id="GO:0003677">
    <property type="term" value="F:DNA binding"/>
    <property type="evidence" value="ECO:0007669"/>
    <property type="project" value="UniProtKB-KW"/>
</dbReference>
<comment type="function">
    <text evidence="3">Involved in the cellular defense against the biological effects of O6-methylguanine (O6-MeG) and O4-methylthymine (O4-MeT) in DNA. Repairs the methylated nucleobase in DNA by stoichiometrically transferring the methyl group to a cysteine residue in the enzyme. This is a suicide reaction: the enzyme is irreversibly inactivated.</text>
</comment>
<evidence type="ECO:0000256" key="3">
    <source>
        <dbReference type="ARBA" id="ARBA00003317"/>
    </source>
</evidence>
<evidence type="ECO:0000256" key="6">
    <source>
        <dbReference type="ARBA" id="ARBA00011918"/>
    </source>
</evidence>
<accession>A0A914V170</accession>
<keyword evidence="22" id="KW-1185">Reference proteome</keyword>
<dbReference type="EC" id="2.1.1.63" evidence="6"/>
<dbReference type="WBParaSite" id="PSAMB.scaffold143size73177.g2420.t1">
    <property type="protein sequence ID" value="PSAMB.scaffold143size73177.g2420.t1"/>
    <property type="gene ID" value="PSAMB.scaffold143size73177.g2420"/>
</dbReference>
<keyword evidence="13" id="KW-0862">Zinc</keyword>
<evidence type="ECO:0000256" key="5">
    <source>
        <dbReference type="ARBA" id="ARBA00008711"/>
    </source>
</evidence>
<dbReference type="InterPro" id="IPR036631">
    <property type="entry name" value="MGMT_N_sf"/>
</dbReference>
<dbReference type="Proteomes" id="UP000887566">
    <property type="component" value="Unplaced"/>
</dbReference>
<evidence type="ECO:0000256" key="4">
    <source>
        <dbReference type="ARBA" id="ARBA00004123"/>
    </source>
</evidence>
<keyword evidence="8" id="KW-0597">Phosphoprotein</keyword>
<evidence type="ECO:0000313" key="23">
    <source>
        <dbReference type="WBParaSite" id="PSAMB.scaffold143size73177.g2420.t1"/>
    </source>
</evidence>
<evidence type="ECO:0000256" key="7">
    <source>
        <dbReference type="ARBA" id="ARBA00015377"/>
    </source>
</evidence>
<dbReference type="SUPFAM" id="SSF46767">
    <property type="entry name" value="Methylated DNA-protein cysteine methyltransferase, C-terminal domain"/>
    <property type="match status" value="1"/>
</dbReference>
<dbReference type="Pfam" id="PF01035">
    <property type="entry name" value="DNA_binding_1"/>
    <property type="match status" value="1"/>
</dbReference>
<evidence type="ECO:0000259" key="21">
    <source>
        <dbReference type="Pfam" id="PF02870"/>
    </source>
</evidence>
<dbReference type="InterPro" id="IPR036388">
    <property type="entry name" value="WH-like_DNA-bd_sf"/>
</dbReference>
<dbReference type="PROSITE" id="PS00374">
    <property type="entry name" value="MGMT"/>
    <property type="match status" value="1"/>
</dbReference>
<evidence type="ECO:0000259" key="20">
    <source>
        <dbReference type="Pfam" id="PF01035"/>
    </source>
</evidence>